<protein>
    <submittedName>
        <fullName evidence="2">Uncharacterized membrane protein</fullName>
    </submittedName>
</protein>
<evidence type="ECO:0000313" key="2">
    <source>
        <dbReference type="EMBL" id="SEA15885.1"/>
    </source>
</evidence>
<feature type="transmembrane region" description="Helical" evidence="1">
    <location>
        <begin position="129"/>
        <end position="149"/>
    </location>
</feature>
<evidence type="ECO:0000313" key="3">
    <source>
        <dbReference type="Proteomes" id="UP000199041"/>
    </source>
</evidence>
<dbReference type="EMBL" id="FNQY01000009">
    <property type="protein sequence ID" value="SEA15885.1"/>
    <property type="molecule type" value="Genomic_DNA"/>
</dbReference>
<keyword evidence="3" id="KW-1185">Reference proteome</keyword>
<dbReference type="InterPro" id="IPR018729">
    <property type="entry name" value="DUF2269_transmembrane"/>
</dbReference>
<feature type="transmembrane region" description="Helical" evidence="1">
    <location>
        <begin position="12"/>
        <end position="32"/>
    </location>
</feature>
<reference evidence="2 3" key="1">
    <citation type="submission" date="2016-10" db="EMBL/GenBank/DDBJ databases">
        <authorList>
            <person name="de Groot N.N."/>
        </authorList>
    </citation>
    <scope>NUCLEOTIDE SEQUENCE [LARGE SCALE GENOMIC DNA]</scope>
    <source>
        <strain evidence="2 3">Vu-144</strain>
    </source>
</reference>
<dbReference type="OrthoDB" id="1550631at2"/>
<dbReference type="AlphaFoldDB" id="A0A1H3YWE3"/>
<evidence type="ECO:0000256" key="1">
    <source>
        <dbReference type="SAM" id="Phobius"/>
    </source>
</evidence>
<keyword evidence="1" id="KW-0812">Transmembrane</keyword>
<accession>A0A1H3YWE3</accession>
<feature type="transmembrane region" description="Helical" evidence="1">
    <location>
        <begin position="53"/>
        <end position="74"/>
    </location>
</feature>
<sequence length="152" mass="16750">MLSLYAILKTVHILMAIIALGANLSYPLWLFVGHKNPAHLSFALKGIQKLDDVVANPAYILSLLSGLGLCWYLHLNPLHITWLWVSLLLFILAAVTGMAVYSPLLRKQIATLSKEGMGSKNYQSLNKKGLYTGIFIFLVALAIIFLMVAKPA</sequence>
<dbReference type="RefSeq" id="WP_091397159.1">
    <property type="nucleotide sequence ID" value="NZ_FNQY01000009.1"/>
</dbReference>
<organism evidence="2 3">
    <name type="scientific">Arachidicoccus rhizosphaerae</name>
    <dbReference type="NCBI Taxonomy" id="551991"/>
    <lineage>
        <taxon>Bacteria</taxon>
        <taxon>Pseudomonadati</taxon>
        <taxon>Bacteroidota</taxon>
        <taxon>Chitinophagia</taxon>
        <taxon>Chitinophagales</taxon>
        <taxon>Chitinophagaceae</taxon>
        <taxon>Arachidicoccus</taxon>
    </lineage>
</organism>
<dbReference type="Proteomes" id="UP000199041">
    <property type="component" value="Unassembled WGS sequence"/>
</dbReference>
<gene>
    <name evidence="2" type="ORF">SAMN05192529_10998</name>
</gene>
<keyword evidence="1" id="KW-1133">Transmembrane helix</keyword>
<keyword evidence="1" id="KW-0472">Membrane</keyword>
<feature type="transmembrane region" description="Helical" evidence="1">
    <location>
        <begin position="80"/>
        <end position="104"/>
    </location>
</feature>
<dbReference type="Pfam" id="PF10027">
    <property type="entry name" value="DUF2269"/>
    <property type="match status" value="1"/>
</dbReference>
<proteinExistence type="predicted"/>
<name>A0A1H3YWE3_9BACT</name>